<dbReference type="PROSITE" id="PS00141">
    <property type="entry name" value="ASP_PROTEASE"/>
    <property type="match status" value="1"/>
</dbReference>
<dbReference type="PRINTS" id="PR00792">
    <property type="entry name" value="PEPSIN"/>
</dbReference>
<evidence type="ECO:0000256" key="10">
    <source>
        <dbReference type="SAM" id="SignalP"/>
    </source>
</evidence>
<keyword evidence="10" id="KW-0732">Signal</keyword>
<evidence type="ECO:0000259" key="11">
    <source>
        <dbReference type="PROSITE" id="PS51767"/>
    </source>
</evidence>
<protein>
    <recommendedName>
        <fullName evidence="11">Peptidase A1 domain-containing protein</fullName>
    </recommendedName>
</protein>
<evidence type="ECO:0000256" key="7">
    <source>
        <dbReference type="ARBA" id="ARBA00023180"/>
    </source>
</evidence>
<gene>
    <name evidence="12" type="ORF">SASPL_153898</name>
</gene>
<keyword evidence="4 9" id="KW-0378">Hydrolase</keyword>
<feature type="disulfide bond" evidence="8">
    <location>
        <begin position="359"/>
        <end position="396"/>
    </location>
</feature>
<dbReference type="Pfam" id="PF00026">
    <property type="entry name" value="Asp"/>
    <property type="match status" value="1"/>
</dbReference>
<evidence type="ECO:0000256" key="2">
    <source>
        <dbReference type="ARBA" id="ARBA00022670"/>
    </source>
</evidence>
<comment type="caution">
    <text evidence="12">The sequence shown here is derived from an EMBL/GenBank/DDBJ whole genome shotgun (WGS) entry which is preliminary data.</text>
</comment>
<dbReference type="GO" id="GO:0006629">
    <property type="term" value="P:lipid metabolic process"/>
    <property type="evidence" value="ECO:0007669"/>
    <property type="project" value="InterPro"/>
</dbReference>
<evidence type="ECO:0000313" key="12">
    <source>
        <dbReference type="EMBL" id="KAG6385074.1"/>
    </source>
</evidence>
<reference evidence="12" key="1">
    <citation type="submission" date="2018-01" db="EMBL/GenBank/DDBJ databases">
        <authorList>
            <person name="Mao J.F."/>
        </authorList>
    </citation>
    <scope>NUCLEOTIDE SEQUENCE</scope>
    <source>
        <strain evidence="12">Huo1</strain>
        <tissue evidence="12">Leaf</tissue>
    </source>
</reference>
<dbReference type="FunFam" id="2.40.70.10:FF:000115">
    <property type="entry name" value="Lysosomal aspartic protease"/>
    <property type="match status" value="1"/>
</dbReference>
<accession>A0A8X8VZB0</accession>
<evidence type="ECO:0000256" key="8">
    <source>
        <dbReference type="PIRSR" id="PIRSR601461-2"/>
    </source>
</evidence>
<dbReference type="Gene3D" id="2.40.70.10">
    <property type="entry name" value="Acid Proteases"/>
    <property type="match status" value="2"/>
</dbReference>
<evidence type="ECO:0000256" key="1">
    <source>
        <dbReference type="ARBA" id="ARBA00007447"/>
    </source>
</evidence>
<evidence type="ECO:0000256" key="9">
    <source>
        <dbReference type="RuleBase" id="RU000454"/>
    </source>
</evidence>
<dbReference type="InterPro" id="IPR001969">
    <property type="entry name" value="Aspartic_peptidase_AS"/>
</dbReference>
<keyword evidence="7" id="KW-0325">Glycoprotein</keyword>
<keyword evidence="5" id="KW-0865">Zymogen</keyword>
<dbReference type="Proteomes" id="UP000298416">
    <property type="component" value="Unassembled WGS sequence"/>
</dbReference>
<sequence length="440" mass="46542">MGTKIEAFAMSLLVASLVLLSPAVSASDDGLMRIGLKKLKFDPSTREAALLDSKESLGAKAGDGGDAVVALKNYMDAQPACFLHARYSSRQSSTYKKNGKSAAIQYGTGSISGFYSEDVVTIGNLVVKNQEFIEATSEPGVTFVAAKFDGILGLGFQEISVGNSTPPWYNMIAQGLVKEPVFSFWLNRNVNDQNGGELVFGGVDTKHFKGEHSYVPVSRKGYWQFDMGDVVIGGKPSGYCAKGCSAIADSGTSLLAGPTTVIAMINHAIGVSGVLQPENICGQLGVCEAQGASEGIESVVRDAEGKSAGLNALCPVCKMAAVWMKSQLGLNKTGDVVLKYANEVCEKIPNAVGQSVVDCESVASMPIISFTVGGKTFDLSSKEYILKVEGRGQAQCISGFTGIDVPPPRGPLWILGDMFMGRYHTVFDYGKLRVGFAEAV</sequence>
<comment type="similarity">
    <text evidence="1 9">Belongs to the peptidase A1 family.</text>
</comment>
<organism evidence="12">
    <name type="scientific">Salvia splendens</name>
    <name type="common">Scarlet sage</name>
    <dbReference type="NCBI Taxonomy" id="180675"/>
    <lineage>
        <taxon>Eukaryota</taxon>
        <taxon>Viridiplantae</taxon>
        <taxon>Streptophyta</taxon>
        <taxon>Embryophyta</taxon>
        <taxon>Tracheophyta</taxon>
        <taxon>Spermatophyta</taxon>
        <taxon>Magnoliopsida</taxon>
        <taxon>eudicotyledons</taxon>
        <taxon>Gunneridae</taxon>
        <taxon>Pentapetalae</taxon>
        <taxon>asterids</taxon>
        <taxon>lamiids</taxon>
        <taxon>Lamiales</taxon>
        <taxon>Lamiaceae</taxon>
        <taxon>Nepetoideae</taxon>
        <taxon>Mentheae</taxon>
        <taxon>Salviinae</taxon>
        <taxon>Salvia</taxon>
        <taxon>Salvia subgen. Calosphace</taxon>
        <taxon>core Calosphace</taxon>
    </lineage>
</organism>
<dbReference type="Gene3D" id="1.10.225.10">
    <property type="entry name" value="Saposin-like"/>
    <property type="match status" value="1"/>
</dbReference>
<dbReference type="InterPro" id="IPR011001">
    <property type="entry name" value="Saposin-like"/>
</dbReference>
<keyword evidence="6 8" id="KW-1015">Disulfide bond</keyword>
<reference evidence="12" key="2">
    <citation type="submission" date="2020-08" db="EMBL/GenBank/DDBJ databases">
        <title>Plant Genome Project.</title>
        <authorList>
            <person name="Zhang R.-G."/>
        </authorList>
    </citation>
    <scope>NUCLEOTIDE SEQUENCE</scope>
    <source>
        <strain evidence="12">Huo1</strain>
        <tissue evidence="12">Leaf</tissue>
    </source>
</reference>
<evidence type="ECO:0000256" key="6">
    <source>
        <dbReference type="ARBA" id="ARBA00023157"/>
    </source>
</evidence>
<feature type="signal peptide" evidence="10">
    <location>
        <begin position="1"/>
        <end position="26"/>
    </location>
</feature>
<dbReference type="FunFam" id="2.40.70.10:FF:000044">
    <property type="entry name" value="Lysosomal aspartic protease"/>
    <property type="match status" value="1"/>
</dbReference>
<name>A0A8X8VZB0_SALSN</name>
<dbReference type="Pfam" id="PF05184">
    <property type="entry name" value="SapB_1"/>
    <property type="match status" value="1"/>
</dbReference>
<evidence type="ECO:0000256" key="4">
    <source>
        <dbReference type="ARBA" id="ARBA00022801"/>
    </source>
</evidence>
<keyword evidence="2 9" id="KW-0645">Protease</keyword>
<feature type="chain" id="PRO_5036469601" description="Peptidase A1 domain-containing protein" evidence="10">
    <location>
        <begin position="27"/>
        <end position="440"/>
    </location>
</feature>
<dbReference type="GO" id="GO:0004190">
    <property type="term" value="F:aspartic-type endopeptidase activity"/>
    <property type="evidence" value="ECO:0007669"/>
    <property type="project" value="UniProtKB-KW"/>
</dbReference>
<dbReference type="SUPFAM" id="SSF50630">
    <property type="entry name" value="Acid proteases"/>
    <property type="match status" value="1"/>
</dbReference>
<feature type="domain" description="Peptidase A1" evidence="11">
    <location>
        <begin position="1"/>
        <end position="437"/>
    </location>
</feature>
<dbReference type="AlphaFoldDB" id="A0A8X8VZB0"/>
<keyword evidence="3 9" id="KW-0064">Aspartyl protease</keyword>
<proteinExistence type="inferred from homology"/>
<dbReference type="GO" id="GO:0006508">
    <property type="term" value="P:proteolysis"/>
    <property type="evidence" value="ECO:0007669"/>
    <property type="project" value="UniProtKB-KW"/>
</dbReference>
<dbReference type="InterPro" id="IPR033121">
    <property type="entry name" value="PEPTIDASE_A1"/>
</dbReference>
<keyword evidence="13" id="KW-1185">Reference proteome</keyword>
<dbReference type="EMBL" id="PNBA02000022">
    <property type="protein sequence ID" value="KAG6385074.1"/>
    <property type="molecule type" value="Genomic_DNA"/>
</dbReference>
<dbReference type="InterPro" id="IPR021109">
    <property type="entry name" value="Peptidase_aspartic_dom_sf"/>
</dbReference>
<dbReference type="InterPro" id="IPR007856">
    <property type="entry name" value="SapB_1"/>
</dbReference>
<dbReference type="PANTHER" id="PTHR47966">
    <property type="entry name" value="BETA-SITE APP-CLEAVING ENZYME, ISOFORM A-RELATED"/>
    <property type="match status" value="1"/>
</dbReference>
<dbReference type="PANTHER" id="PTHR47966:SF76">
    <property type="entry name" value="ASPARTIC PROTEINASE A1"/>
    <property type="match status" value="1"/>
</dbReference>
<evidence type="ECO:0000256" key="3">
    <source>
        <dbReference type="ARBA" id="ARBA00022750"/>
    </source>
</evidence>
<evidence type="ECO:0000313" key="13">
    <source>
        <dbReference type="Proteomes" id="UP000298416"/>
    </source>
</evidence>
<dbReference type="InterPro" id="IPR001461">
    <property type="entry name" value="Aspartic_peptidase_A1"/>
</dbReference>
<evidence type="ECO:0000256" key="5">
    <source>
        <dbReference type="ARBA" id="ARBA00023145"/>
    </source>
</evidence>
<dbReference type="PROSITE" id="PS51767">
    <property type="entry name" value="PEPTIDASE_A1"/>
    <property type="match status" value="1"/>
</dbReference>
<dbReference type="SUPFAM" id="SSF47862">
    <property type="entry name" value="Saposin"/>
    <property type="match status" value="1"/>
</dbReference>